<dbReference type="Gene3D" id="3.40.1660.10">
    <property type="entry name" value="EreA-like (biosynthetic domain)"/>
    <property type="match status" value="1"/>
</dbReference>
<comment type="caution">
    <text evidence="1">The sequence shown here is derived from an EMBL/GenBank/DDBJ whole genome shotgun (WGS) entry which is preliminary data.</text>
</comment>
<reference evidence="1 2" key="1">
    <citation type="submission" date="2024-09" db="EMBL/GenBank/DDBJ databases">
        <authorList>
            <person name="Sun Q."/>
            <person name="Mori K."/>
        </authorList>
    </citation>
    <scope>NUCLEOTIDE SEQUENCE [LARGE SCALE GENOMIC DNA]</scope>
    <source>
        <strain evidence="1 2">CCM 7224</strain>
    </source>
</reference>
<dbReference type="SUPFAM" id="SSF159501">
    <property type="entry name" value="EreA/ChaN-like"/>
    <property type="match status" value="1"/>
</dbReference>
<sequence>MFHRKNNISSEIDWLKGHTYRIQLHEFDDDSDLYFLKPLLQNKRIVFLGENGHGVAEHSMIKTKMIKYLHKELGFRVLAFESSFSDCSLCFYQQDQLDARQWMKHSLFKVWHTEEVETLFHYVCFLQAKNAEKCKKKYIGLPAQDLRFQTGGRGRLD</sequence>
<dbReference type="Gene3D" id="3.30.1870.10">
    <property type="entry name" value="EreA-like, domain 2"/>
    <property type="match status" value="1"/>
</dbReference>
<dbReference type="PANTHER" id="PTHR31299">
    <property type="entry name" value="ESTERASE, PUTATIVE (AFU_ORTHOLOGUE AFUA_1G05850)-RELATED"/>
    <property type="match status" value="1"/>
</dbReference>
<evidence type="ECO:0000313" key="2">
    <source>
        <dbReference type="Proteomes" id="UP001589785"/>
    </source>
</evidence>
<evidence type="ECO:0008006" key="3">
    <source>
        <dbReference type="Google" id="ProtNLM"/>
    </source>
</evidence>
<organism evidence="1 2">
    <name type="scientific">Geobacillus jurassicus</name>
    <dbReference type="NCBI Taxonomy" id="235932"/>
    <lineage>
        <taxon>Bacteria</taxon>
        <taxon>Bacillati</taxon>
        <taxon>Bacillota</taxon>
        <taxon>Bacilli</taxon>
        <taxon>Bacillales</taxon>
        <taxon>Anoxybacillaceae</taxon>
        <taxon>Geobacillus</taxon>
    </lineage>
</organism>
<dbReference type="Proteomes" id="UP001589785">
    <property type="component" value="Unassembled WGS sequence"/>
</dbReference>
<dbReference type="EMBL" id="JBHLVN010000098">
    <property type="protein sequence ID" value="MFC0298582.1"/>
    <property type="molecule type" value="Genomic_DNA"/>
</dbReference>
<accession>A0ABV6GVP9</accession>
<keyword evidence="2" id="KW-1185">Reference proteome</keyword>
<dbReference type="InterPro" id="IPR052036">
    <property type="entry name" value="Hydrolase/PRTase-associated"/>
</dbReference>
<protein>
    <recommendedName>
        <fullName evidence="3">Erythromycin esterase</fullName>
    </recommendedName>
</protein>
<name>A0ABV6GVP9_9BACL</name>
<feature type="non-terminal residue" evidence="1">
    <location>
        <position position="157"/>
    </location>
</feature>
<dbReference type="PANTHER" id="PTHR31299:SF0">
    <property type="entry name" value="ESTERASE, PUTATIVE (AFU_ORTHOLOGUE AFUA_1G05850)-RELATED"/>
    <property type="match status" value="1"/>
</dbReference>
<evidence type="ECO:0000313" key="1">
    <source>
        <dbReference type="EMBL" id="MFC0298582.1"/>
    </source>
</evidence>
<proteinExistence type="predicted"/>
<gene>
    <name evidence="1" type="ORF">ACFFHQ_14415</name>
</gene>